<dbReference type="Pfam" id="PF01098">
    <property type="entry name" value="FTSW_RODA_SPOVE"/>
    <property type="match status" value="1"/>
</dbReference>
<evidence type="ECO:0000313" key="9">
    <source>
        <dbReference type="Proteomes" id="UP001266099"/>
    </source>
</evidence>
<feature type="transmembrane region" description="Helical" evidence="7">
    <location>
        <begin position="156"/>
        <end position="173"/>
    </location>
</feature>
<feature type="transmembrane region" description="Helical" evidence="7">
    <location>
        <begin position="431"/>
        <end position="453"/>
    </location>
</feature>
<evidence type="ECO:0000313" key="8">
    <source>
        <dbReference type="EMBL" id="MDR6939542.1"/>
    </source>
</evidence>
<keyword evidence="2 7" id="KW-0812">Transmembrane</keyword>
<feature type="transmembrane region" description="Helical" evidence="7">
    <location>
        <begin position="185"/>
        <end position="214"/>
    </location>
</feature>
<dbReference type="EMBL" id="JAVDUJ010000001">
    <property type="protein sequence ID" value="MDR6939542.1"/>
    <property type="molecule type" value="Genomic_DNA"/>
</dbReference>
<evidence type="ECO:0000256" key="1">
    <source>
        <dbReference type="ARBA" id="ARBA00004141"/>
    </source>
</evidence>
<dbReference type="RefSeq" id="WP_309956291.1">
    <property type="nucleotide sequence ID" value="NZ_JAVDUJ010000001.1"/>
</dbReference>
<keyword evidence="3" id="KW-0133">Cell shape</keyword>
<comment type="subcellular location">
    <subcellularLocation>
        <location evidence="1">Membrane</location>
        <topology evidence="1">Multi-pass membrane protein</topology>
    </subcellularLocation>
</comment>
<keyword evidence="8" id="KW-0131">Cell cycle</keyword>
<sequence>MSYTSSHSHRTAEQRRDPGMPVARTGRRQEFGLLIIVCAFLELGWFLTDYAFAPDPASYLAPSGFLIISIIGACIIFGGHFLIRYFAKWADPIIYPSTVLLTGLGFVMIHRIDFSLLAAGAKSSEVRGQMLLGMLGFTAMLATLVIIRDHRKLRRFTYISLILGIFLLLMPILPGIGRQFQGARIWISLAGFSFQPAEIGKICIVIFFAGYLVVQRDNLALAGKKILGLQLPQIRHFAPILLAWIFSLGVLAFENDFGTALLVFGLFVVMLYISTERISWILIGGILSAAGVWVIVQLRPHILARFRIWLHAFDQEVYDAKAGSYQIVQGWFGMASGGLTGTGLGKGYPTRAYAANSDMIIASLAEELGLVGAIAILLIYLLIVFRALKTGIHLRDGFGKLLAGGLGAVLAIQVFLIVGGITRVIPLTGLAMPFLALGGSALLSNWIIIGLLLRMSDAARRPVDLEDQPLSLLSTEQLATILSDSAENNDAVKTASDGDFDHEYQTEVVQL</sequence>
<dbReference type="Proteomes" id="UP001266099">
    <property type="component" value="Unassembled WGS sequence"/>
</dbReference>
<evidence type="ECO:0000256" key="2">
    <source>
        <dbReference type="ARBA" id="ARBA00022692"/>
    </source>
</evidence>
<feature type="transmembrane region" description="Helical" evidence="7">
    <location>
        <begin position="93"/>
        <end position="110"/>
    </location>
</feature>
<comment type="caution">
    <text evidence="8">The sequence shown here is derived from an EMBL/GenBank/DDBJ whole genome shotgun (WGS) entry which is preliminary data.</text>
</comment>
<evidence type="ECO:0000256" key="4">
    <source>
        <dbReference type="ARBA" id="ARBA00022989"/>
    </source>
</evidence>
<dbReference type="GO" id="GO:0051301">
    <property type="term" value="P:cell division"/>
    <property type="evidence" value="ECO:0007669"/>
    <property type="project" value="UniProtKB-KW"/>
</dbReference>
<proteinExistence type="predicted"/>
<feature type="transmembrane region" description="Helical" evidence="7">
    <location>
        <begin position="65"/>
        <end position="86"/>
    </location>
</feature>
<keyword evidence="8" id="KW-0132">Cell division</keyword>
<name>A0ABU1T2D8_9ACTO</name>
<gene>
    <name evidence="8" type="ORF">J2S36_001085</name>
</gene>
<protein>
    <submittedName>
        <fullName evidence="8">Cell division protein FtsW (Lipid II flippase)</fullName>
    </submittedName>
</protein>
<dbReference type="PANTHER" id="PTHR30474:SF3">
    <property type="entry name" value="PEPTIDOGLYCAN GLYCOSYLTRANSFERASE RODA"/>
    <property type="match status" value="1"/>
</dbReference>
<keyword evidence="9" id="KW-1185">Reference proteome</keyword>
<feature type="transmembrane region" description="Helical" evidence="7">
    <location>
        <begin position="31"/>
        <end position="53"/>
    </location>
</feature>
<feature type="transmembrane region" description="Helical" evidence="7">
    <location>
        <begin position="280"/>
        <end position="298"/>
    </location>
</feature>
<evidence type="ECO:0000256" key="5">
    <source>
        <dbReference type="ARBA" id="ARBA00023136"/>
    </source>
</evidence>
<evidence type="ECO:0000256" key="3">
    <source>
        <dbReference type="ARBA" id="ARBA00022960"/>
    </source>
</evidence>
<feature type="transmembrane region" description="Helical" evidence="7">
    <location>
        <begin position="401"/>
        <end position="425"/>
    </location>
</feature>
<keyword evidence="4 7" id="KW-1133">Transmembrane helix</keyword>
<organism evidence="8 9">
    <name type="scientific">Arcanobacterium hippocoleae</name>
    <dbReference type="NCBI Taxonomy" id="149017"/>
    <lineage>
        <taxon>Bacteria</taxon>
        <taxon>Bacillati</taxon>
        <taxon>Actinomycetota</taxon>
        <taxon>Actinomycetes</taxon>
        <taxon>Actinomycetales</taxon>
        <taxon>Actinomycetaceae</taxon>
        <taxon>Arcanobacterium</taxon>
    </lineage>
</organism>
<evidence type="ECO:0000256" key="7">
    <source>
        <dbReference type="SAM" id="Phobius"/>
    </source>
</evidence>
<feature type="transmembrane region" description="Helical" evidence="7">
    <location>
        <begin position="234"/>
        <end position="251"/>
    </location>
</feature>
<evidence type="ECO:0000256" key="6">
    <source>
        <dbReference type="SAM" id="MobiDB-lite"/>
    </source>
</evidence>
<feature type="transmembrane region" description="Helical" evidence="7">
    <location>
        <begin position="130"/>
        <end position="147"/>
    </location>
</feature>
<feature type="region of interest" description="Disordered" evidence="6">
    <location>
        <begin position="1"/>
        <end position="23"/>
    </location>
</feature>
<feature type="transmembrane region" description="Helical" evidence="7">
    <location>
        <begin position="368"/>
        <end position="389"/>
    </location>
</feature>
<keyword evidence="5 7" id="KW-0472">Membrane</keyword>
<feature type="transmembrane region" description="Helical" evidence="7">
    <location>
        <begin position="257"/>
        <end position="273"/>
    </location>
</feature>
<reference evidence="8 9" key="1">
    <citation type="submission" date="2023-07" db="EMBL/GenBank/DDBJ databases">
        <title>Sequencing the genomes of 1000 actinobacteria strains.</title>
        <authorList>
            <person name="Klenk H.-P."/>
        </authorList>
    </citation>
    <scope>NUCLEOTIDE SEQUENCE [LARGE SCALE GENOMIC DNA]</scope>
    <source>
        <strain evidence="8 9">DSM 15539</strain>
    </source>
</reference>
<dbReference type="InterPro" id="IPR001182">
    <property type="entry name" value="FtsW/RodA"/>
</dbReference>
<dbReference type="PANTHER" id="PTHR30474">
    <property type="entry name" value="CELL CYCLE PROTEIN"/>
    <property type="match status" value="1"/>
</dbReference>
<accession>A0ABU1T2D8</accession>